<reference evidence="1 2" key="1">
    <citation type="submission" date="2023-03" db="EMBL/GenBank/DDBJ databases">
        <title>WGS of Gossypium arboreum.</title>
        <authorList>
            <person name="Yu D."/>
        </authorList>
    </citation>
    <scope>NUCLEOTIDE SEQUENCE [LARGE SCALE GENOMIC DNA]</scope>
    <source>
        <tissue evidence="1">Leaf</tissue>
    </source>
</reference>
<proteinExistence type="predicted"/>
<sequence>MVEWHDRGKVLRQFGCAQPIPNHSLDIKEVHGIDKKGSGQDASNWAQKHEPYIFLWNMRHSRHPPLYVLEGGFSLTPEYAVWYMAHGKPFIFQGRYMLIQKDAQPESSRWQPRNAQPCSNRVLPFGNIKLDTTSNPDLEP</sequence>
<accession>A0ABR0MT05</accession>
<name>A0ABR0MT05_GOSAR</name>
<evidence type="ECO:0000313" key="2">
    <source>
        <dbReference type="Proteomes" id="UP001358586"/>
    </source>
</evidence>
<evidence type="ECO:0000313" key="1">
    <source>
        <dbReference type="EMBL" id="KAK5776417.1"/>
    </source>
</evidence>
<protein>
    <submittedName>
        <fullName evidence="1">Uncharacterized protein</fullName>
    </submittedName>
</protein>
<comment type="caution">
    <text evidence="1">The sequence shown here is derived from an EMBL/GenBank/DDBJ whole genome shotgun (WGS) entry which is preliminary data.</text>
</comment>
<keyword evidence="2" id="KW-1185">Reference proteome</keyword>
<dbReference type="Proteomes" id="UP001358586">
    <property type="component" value="Chromosome 12"/>
</dbReference>
<gene>
    <name evidence="1" type="ORF">PVK06_044376</name>
</gene>
<dbReference type="EMBL" id="JARKNE010000012">
    <property type="protein sequence ID" value="KAK5776417.1"/>
    <property type="molecule type" value="Genomic_DNA"/>
</dbReference>
<organism evidence="1 2">
    <name type="scientific">Gossypium arboreum</name>
    <name type="common">Tree cotton</name>
    <name type="synonym">Gossypium nanking</name>
    <dbReference type="NCBI Taxonomy" id="29729"/>
    <lineage>
        <taxon>Eukaryota</taxon>
        <taxon>Viridiplantae</taxon>
        <taxon>Streptophyta</taxon>
        <taxon>Embryophyta</taxon>
        <taxon>Tracheophyta</taxon>
        <taxon>Spermatophyta</taxon>
        <taxon>Magnoliopsida</taxon>
        <taxon>eudicotyledons</taxon>
        <taxon>Gunneridae</taxon>
        <taxon>Pentapetalae</taxon>
        <taxon>rosids</taxon>
        <taxon>malvids</taxon>
        <taxon>Malvales</taxon>
        <taxon>Malvaceae</taxon>
        <taxon>Malvoideae</taxon>
        <taxon>Gossypium</taxon>
    </lineage>
</organism>